<evidence type="ECO:0000313" key="2">
    <source>
        <dbReference type="EMBL" id="MDX2966478.1"/>
    </source>
</evidence>
<feature type="region of interest" description="Disordered" evidence="1">
    <location>
        <begin position="83"/>
        <end position="121"/>
    </location>
</feature>
<comment type="caution">
    <text evidence="2">The sequence shown here is derived from an EMBL/GenBank/DDBJ whole genome shotgun (WGS) entry which is preliminary data.</text>
</comment>
<gene>
    <name evidence="2" type="ORF">PV399_43240</name>
    <name evidence="3" type="ORF">PV666_50550</name>
</gene>
<organism evidence="2 5">
    <name type="scientific">Streptomyces acidiscabies</name>
    <dbReference type="NCBI Taxonomy" id="42234"/>
    <lineage>
        <taxon>Bacteria</taxon>
        <taxon>Bacillati</taxon>
        <taxon>Actinomycetota</taxon>
        <taxon>Actinomycetes</taxon>
        <taxon>Kitasatosporales</taxon>
        <taxon>Streptomycetaceae</taxon>
        <taxon>Streptomyces</taxon>
    </lineage>
</organism>
<keyword evidence="4" id="KW-1185">Reference proteome</keyword>
<dbReference type="Proteomes" id="UP001282288">
    <property type="component" value="Unassembled WGS sequence"/>
</dbReference>
<dbReference type="GeneID" id="69809251"/>
<dbReference type="EMBL" id="JARAWP010000066">
    <property type="protein sequence ID" value="MDX3026043.1"/>
    <property type="molecule type" value="Genomic_DNA"/>
</dbReference>
<evidence type="ECO:0000313" key="5">
    <source>
        <dbReference type="Proteomes" id="UP001282288"/>
    </source>
</evidence>
<dbReference type="RefSeq" id="WP_010360767.1">
    <property type="nucleotide sequence ID" value="NZ_BCMK01000089.1"/>
</dbReference>
<evidence type="ECO:0000313" key="3">
    <source>
        <dbReference type="EMBL" id="MDX3026043.1"/>
    </source>
</evidence>
<name>A0AAP6BKL8_9ACTN</name>
<dbReference type="EMBL" id="JARAWC010000060">
    <property type="protein sequence ID" value="MDX2966478.1"/>
    <property type="molecule type" value="Genomic_DNA"/>
</dbReference>
<evidence type="ECO:0000256" key="1">
    <source>
        <dbReference type="SAM" id="MobiDB-lite"/>
    </source>
</evidence>
<feature type="compositionally biased region" description="Basic residues" evidence="1">
    <location>
        <begin position="93"/>
        <end position="109"/>
    </location>
</feature>
<evidence type="ECO:0000313" key="4">
    <source>
        <dbReference type="Proteomes" id="UP001272987"/>
    </source>
</evidence>
<proteinExistence type="predicted"/>
<sequence>MFGPAVSVDVQAVDPSAATWLELWPSGTAQPSPGSALNVSTGQNADNSQIVAVGKIDAFNHAGTSGLKITVNGYFTSGLGLDPADPAAETHQQRLRSHDARRRLPRRHLSLGGRECTDPTC</sequence>
<dbReference type="AlphaFoldDB" id="A0AAP6BKL8"/>
<accession>A0AAP6BKL8</accession>
<reference evidence="2 4" key="1">
    <citation type="journal article" date="2023" name="Microb. Genom.">
        <title>Mesoterricola silvestris gen. nov., sp. nov., Mesoterricola sediminis sp. nov., Geothrix oryzae sp. nov., Geothrix edaphica sp. nov., Geothrix rubra sp. nov., and Geothrix limicola sp. nov., six novel members of Acidobacteriota isolated from soils.</title>
        <authorList>
            <person name="Weisberg A.J."/>
            <person name="Pearce E."/>
            <person name="Kramer C.G."/>
            <person name="Chang J.H."/>
            <person name="Clarke C.R."/>
        </authorList>
    </citation>
    <scope>NUCLEOTIDE SEQUENCE</scope>
    <source>
        <strain evidence="3 4">NB05-1H</strain>
        <strain evidence="2">NRRL_B-16521</strain>
    </source>
</reference>
<protein>
    <submittedName>
        <fullName evidence="2">Uncharacterized protein</fullName>
    </submittedName>
</protein>
<dbReference type="Proteomes" id="UP001272987">
    <property type="component" value="Unassembled WGS sequence"/>
</dbReference>